<evidence type="ECO:0000259" key="8">
    <source>
        <dbReference type="Pfam" id="PF01757"/>
    </source>
</evidence>
<feature type="transmembrane region" description="Helical" evidence="7">
    <location>
        <begin position="143"/>
        <end position="162"/>
    </location>
</feature>
<dbReference type="Pfam" id="PF01757">
    <property type="entry name" value="Acyl_transf_3"/>
    <property type="match status" value="1"/>
</dbReference>
<evidence type="ECO:0000256" key="4">
    <source>
        <dbReference type="ARBA" id="ARBA00022692"/>
    </source>
</evidence>
<evidence type="ECO:0000256" key="2">
    <source>
        <dbReference type="ARBA" id="ARBA00007400"/>
    </source>
</evidence>
<reference evidence="9 10" key="1">
    <citation type="submission" date="2019-07" db="EMBL/GenBank/DDBJ databases">
        <title>Genomic Encyclopedia of Archaeal and Bacterial Type Strains, Phase II (KMG-II): from individual species to whole genera.</title>
        <authorList>
            <person name="Goeker M."/>
        </authorList>
    </citation>
    <scope>NUCLEOTIDE SEQUENCE [LARGE SCALE GENOMIC DNA]</scope>
    <source>
        <strain evidence="9 10">DSM 18850</strain>
    </source>
</reference>
<dbReference type="GO" id="GO:0016413">
    <property type="term" value="F:O-acetyltransferase activity"/>
    <property type="evidence" value="ECO:0007669"/>
    <property type="project" value="TreeGrafter"/>
</dbReference>
<keyword evidence="5 7" id="KW-1133">Transmembrane helix</keyword>
<dbReference type="RefSeq" id="WP_148909761.1">
    <property type="nucleotide sequence ID" value="NZ_VNHX01000022.1"/>
</dbReference>
<dbReference type="AlphaFoldDB" id="A0A5S5D7Q8"/>
<dbReference type="GO" id="GO:0009246">
    <property type="term" value="P:enterobacterial common antigen biosynthetic process"/>
    <property type="evidence" value="ECO:0007669"/>
    <property type="project" value="TreeGrafter"/>
</dbReference>
<feature type="transmembrane region" description="Helical" evidence="7">
    <location>
        <begin position="83"/>
        <end position="107"/>
    </location>
</feature>
<evidence type="ECO:0000256" key="5">
    <source>
        <dbReference type="ARBA" id="ARBA00022989"/>
    </source>
</evidence>
<dbReference type="EMBL" id="VNHX01000022">
    <property type="protein sequence ID" value="TYP91076.1"/>
    <property type="molecule type" value="Genomic_DNA"/>
</dbReference>
<feature type="transmembrane region" description="Helical" evidence="7">
    <location>
        <begin position="251"/>
        <end position="274"/>
    </location>
</feature>
<keyword evidence="4 7" id="KW-0812">Transmembrane</keyword>
<feature type="transmembrane region" description="Helical" evidence="7">
    <location>
        <begin position="12"/>
        <end position="29"/>
    </location>
</feature>
<dbReference type="InterPro" id="IPR002656">
    <property type="entry name" value="Acyl_transf_3_dom"/>
</dbReference>
<evidence type="ECO:0000256" key="6">
    <source>
        <dbReference type="ARBA" id="ARBA00023136"/>
    </source>
</evidence>
<keyword evidence="9" id="KW-0808">Transferase</keyword>
<comment type="subcellular location">
    <subcellularLocation>
        <location evidence="1">Cell membrane</location>
        <topology evidence="1">Multi-pass membrane protein</topology>
    </subcellularLocation>
</comment>
<proteinExistence type="inferred from homology"/>
<sequence>MRDRNLNIDVLKSISIFGVVFIHGGHLLGCEFDMTEIMRQLFRFAVPCFIIIWTMFLEKGLLNKNKTNEFSYLKKRFVNLFRVYFIWSILYFIILADFSNLTLIKIVTTHFSGYGWAGQYFFVILFQLLFIYPLIRYLYTHKVFRLIILGLSIFLYLLYAVYYDLPILSKLGDRPFVFWILYAFIGIGLARDSIKPVNVIWVLLLFLVPIEFYIKGSYAGSPYILFSLLLSSLLISIYFTKSATFEIRPTFLQKVIAVVGKNTMTIFVANPLAILLSDKIIRHNDLNCSLIPSIVYPFLSTTIIIIICLTLAYFLRLTRLTKIIT</sequence>
<evidence type="ECO:0000256" key="1">
    <source>
        <dbReference type="ARBA" id="ARBA00004651"/>
    </source>
</evidence>
<dbReference type="GO" id="GO:0005886">
    <property type="term" value="C:plasma membrane"/>
    <property type="evidence" value="ECO:0007669"/>
    <property type="project" value="UniProtKB-SubCell"/>
</dbReference>
<feature type="domain" description="Acyltransferase 3" evidence="8">
    <location>
        <begin position="6"/>
        <end position="312"/>
    </location>
</feature>
<dbReference type="PANTHER" id="PTHR40074:SF2">
    <property type="entry name" value="O-ACETYLTRANSFERASE WECH"/>
    <property type="match status" value="1"/>
</dbReference>
<feature type="transmembrane region" description="Helical" evidence="7">
    <location>
        <begin position="294"/>
        <end position="315"/>
    </location>
</feature>
<name>A0A5S5D7Q8_9SPHI</name>
<comment type="similarity">
    <text evidence="2">Belongs to the acyltransferase 3 family.</text>
</comment>
<comment type="caution">
    <text evidence="9">The sequence shown here is derived from an EMBL/GenBank/DDBJ whole genome shotgun (WGS) entry which is preliminary data.</text>
</comment>
<feature type="transmembrane region" description="Helical" evidence="7">
    <location>
        <begin position="220"/>
        <end position="239"/>
    </location>
</feature>
<evidence type="ECO:0000256" key="3">
    <source>
        <dbReference type="ARBA" id="ARBA00022475"/>
    </source>
</evidence>
<keyword evidence="10" id="KW-1185">Reference proteome</keyword>
<dbReference type="Proteomes" id="UP000325105">
    <property type="component" value="Unassembled WGS sequence"/>
</dbReference>
<keyword evidence="6 7" id="KW-0472">Membrane</keyword>
<feature type="transmembrane region" description="Helical" evidence="7">
    <location>
        <begin position="113"/>
        <end position="131"/>
    </location>
</feature>
<organism evidence="9 10">
    <name type="scientific">Sphingobacterium allocomposti</name>
    <dbReference type="NCBI Taxonomy" id="415956"/>
    <lineage>
        <taxon>Bacteria</taxon>
        <taxon>Pseudomonadati</taxon>
        <taxon>Bacteroidota</taxon>
        <taxon>Sphingobacteriia</taxon>
        <taxon>Sphingobacteriales</taxon>
        <taxon>Sphingobacteriaceae</taxon>
        <taxon>Sphingobacterium</taxon>
    </lineage>
</organism>
<evidence type="ECO:0000313" key="10">
    <source>
        <dbReference type="Proteomes" id="UP000325105"/>
    </source>
</evidence>
<keyword evidence="3" id="KW-1003">Cell membrane</keyword>
<feature type="transmembrane region" description="Helical" evidence="7">
    <location>
        <begin position="197"/>
        <end position="214"/>
    </location>
</feature>
<feature type="transmembrane region" description="Helical" evidence="7">
    <location>
        <begin position="174"/>
        <end position="190"/>
    </location>
</feature>
<protein>
    <submittedName>
        <fullName evidence="9">Fucose 4-O-acetylase-like acetyltransferase</fullName>
    </submittedName>
</protein>
<evidence type="ECO:0000313" key="9">
    <source>
        <dbReference type="EMBL" id="TYP91076.1"/>
    </source>
</evidence>
<accession>A0A5S5D7Q8</accession>
<feature type="transmembrane region" description="Helical" evidence="7">
    <location>
        <begin position="41"/>
        <end position="62"/>
    </location>
</feature>
<evidence type="ECO:0000256" key="7">
    <source>
        <dbReference type="SAM" id="Phobius"/>
    </source>
</evidence>
<gene>
    <name evidence="9" type="ORF">BC792_12243</name>
</gene>
<dbReference type="PANTHER" id="PTHR40074">
    <property type="entry name" value="O-ACETYLTRANSFERASE WECH"/>
    <property type="match status" value="1"/>
</dbReference>
<dbReference type="OrthoDB" id="8845617at2"/>